<dbReference type="PANTHER" id="PTHR33619:SF3">
    <property type="entry name" value="POLYSACCHARIDE EXPORT PROTEIN GFCE-RELATED"/>
    <property type="match status" value="1"/>
</dbReference>
<dbReference type="AlphaFoldDB" id="A0A4R2PIH8"/>
<reference evidence="4 5" key="1">
    <citation type="submission" date="2019-03" db="EMBL/GenBank/DDBJ databases">
        <title>Genomic Encyclopedia of Type Strains, Phase IV (KMG-IV): sequencing the most valuable type-strain genomes for metagenomic binning, comparative biology and taxonomic classification.</title>
        <authorList>
            <person name="Goeker M."/>
        </authorList>
    </citation>
    <scope>NUCLEOTIDE SEQUENCE [LARGE SCALE GENOMIC DNA]</scope>
    <source>
        <strain evidence="4 5">DSM 2132</strain>
    </source>
</reference>
<dbReference type="RefSeq" id="WP_132708424.1">
    <property type="nucleotide sequence ID" value="NZ_JACIGF010000005.1"/>
</dbReference>
<evidence type="ECO:0000259" key="2">
    <source>
        <dbReference type="Pfam" id="PF02563"/>
    </source>
</evidence>
<dbReference type="EMBL" id="SLXO01000005">
    <property type="protein sequence ID" value="TCP34494.1"/>
    <property type="molecule type" value="Genomic_DNA"/>
</dbReference>
<comment type="caution">
    <text evidence="4">The sequence shown here is derived from an EMBL/GenBank/DDBJ whole genome shotgun (WGS) entry which is preliminary data.</text>
</comment>
<name>A0A4R2PIH8_RHOSA</name>
<evidence type="ECO:0000259" key="3">
    <source>
        <dbReference type="Pfam" id="PF10531"/>
    </source>
</evidence>
<feature type="domain" description="Soluble ligand binding" evidence="3">
    <location>
        <begin position="135"/>
        <end position="189"/>
    </location>
</feature>
<feature type="domain" description="Polysaccharide export protein N-terminal" evidence="2">
    <location>
        <begin position="52"/>
        <end position="125"/>
    </location>
</feature>
<dbReference type="Gene3D" id="3.10.560.10">
    <property type="entry name" value="Outer membrane lipoprotein wza domain like"/>
    <property type="match status" value="1"/>
</dbReference>
<dbReference type="Pfam" id="PF02563">
    <property type="entry name" value="Poly_export"/>
    <property type="match status" value="1"/>
</dbReference>
<gene>
    <name evidence="4" type="ORF">EV659_105122</name>
</gene>
<sequence>MTRPLLSLPLPALVVPGLPIVGTIAAGLLAGPSLAPAAGAQESPPGVATDQDAYVYRIGPDDTLDIQVRGEPDLSRSYPVRPDGFVALPLIGDIAVAGKTTEALAADLTRALARFIQSPQVSVEVVEAAGLLPDRVRVVGSAVDPRAVPYRDGMVVATVLDAIGGAPEGAALSSVYLIRRTDAGDKRIPLDLGGGVQGARFAAGFEVLPGDTLVIPKGFLAGDTEFSLGLGVSQSYSDNLFLAPEGFEDDGMITSVTPSFTLSADTDRLDAAAFGSAGLQFITQTDNNDIRVAPNAQGSLNLEALEDLFFVDASAAVTRAQINPGAPRSFNQANVQNQRILQSYRVSPHVKGTLGDLARYELRYRGGVVLIGDTALTNDNLPVPTAQPGNTVSHRGELMLESVPVGQRLSLRLNAFWSSIDPENQAVRYRREAIARAEYAVAGGFFLVAEAGYQYFDADDFAVSVDDAQIFGGFRWAPNEAFEVEVLGGRRDGDETVQADLAYTLNERLEVAFRYENRPQVGQQGLLDNLPGTSDEVEDGVPTAPPFALTGDPTRVEMLRGSVKALFGRLSVDLSGSRQERRLGVVGGDRDQKSLIGEAGLSYLFPFDVSINVTGLYQRNDFSAIDGLRAFRRDENVNGRVSLTYLGFERFSVTAAYAYATRDSSFGVNSFTENSVTLSLNAQF</sequence>
<dbReference type="Pfam" id="PF10531">
    <property type="entry name" value="SLBB"/>
    <property type="match status" value="1"/>
</dbReference>
<dbReference type="Proteomes" id="UP000295399">
    <property type="component" value="Unassembled WGS sequence"/>
</dbReference>
<dbReference type="InterPro" id="IPR049712">
    <property type="entry name" value="Poly_export"/>
</dbReference>
<dbReference type="OrthoDB" id="8479313at2"/>
<evidence type="ECO:0000256" key="1">
    <source>
        <dbReference type="ARBA" id="ARBA00022729"/>
    </source>
</evidence>
<keyword evidence="5" id="KW-1185">Reference proteome</keyword>
<accession>A0A4R2PIH8</accession>
<keyword evidence="1" id="KW-0732">Signal</keyword>
<dbReference type="PANTHER" id="PTHR33619">
    <property type="entry name" value="POLYSACCHARIDE EXPORT PROTEIN GFCE-RELATED"/>
    <property type="match status" value="1"/>
</dbReference>
<organism evidence="4 5">
    <name type="scientific">Rhodothalassium salexigens DSM 2132</name>
    <dbReference type="NCBI Taxonomy" id="1188247"/>
    <lineage>
        <taxon>Bacteria</taxon>
        <taxon>Pseudomonadati</taxon>
        <taxon>Pseudomonadota</taxon>
        <taxon>Alphaproteobacteria</taxon>
        <taxon>Rhodothalassiales</taxon>
        <taxon>Rhodothalassiaceae</taxon>
        <taxon>Rhodothalassium</taxon>
    </lineage>
</organism>
<evidence type="ECO:0000313" key="4">
    <source>
        <dbReference type="EMBL" id="TCP34494.1"/>
    </source>
</evidence>
<protein>
    <submittedName>
        <fullName evidence="4">Uncharacterized protein (PEP-CTERM system associated)</fullName>
    </submittedName>
</protein>
<dbReference type="SUPFAM" id="SSF56935">
    <property type="entry name" value="Porins"/>
    <property type="match status" value="1"/>
</dbReference>
<dbReference type="InterPro" id="IPR019554">
    <property type="entry name" value="Soluble_ligand-bd"/>
</dbReference>
<proteinExistence type="predicted"/>
<dbReference type="Gene3D" id="3.30.1950.10">
    <property type="entry name" value="wza like domain"/>
    <property type="match status" value="1"/>
</dbReference>
<dbReference type="InterPro" id="IPR003715">
    <property type="entry name" value="Poly_export_N"/>
</dbReference>
<evidence type="ECO:0000313" key="5">
    <source>
        <dbReference type="Proteomes" id="UP000295399"/>
    </source>
</evidence>
<dbReference type="GO" id="GO:0015159">
    <property type="term" value="F:polysaccharide transmembrane transporter activity"/>
    <property type="evidence" value="ECO:0007669"/>
    <property type="project" value="InterPro"/>
</dbReference>
<dbReference type="InParanoid" id="A0A4R2PIH8"/>